<proteinExistence type="predicted"/>
<dbReference type="GO" id="GO:0008270">
    <property type="term" value="F:zinc ion binding"/>
    <property type="evidence" value="ECO:0007669"/>
    <property type="project" value="UniProtKB-KW"/>
</dbReference>
<evidence type="ECO:0000256" key="1">
    <source>
        <dbReference type="ARBA" id="ARBA00022723"/>
    </source>
</evidence>
<dbReference type="Proteomes" id="UP000467841">
    <property type="component" value="Unassembled WGS sequence"/>
</dbReference>
<keyword evidence="1" id="KW-0479">Metal-binding</keyword>
<reference evidence="7" key="1">
    <citation type="submission" date="2020-01" db="EMBL/GenBank/DDBJ databases">
        <authorList>
            <person name="Mishra B."/>
        </authorList>
    </citation>
    <scope>NUCLEOTIDE SEQUENCE [LARGE SCALE GENOMIC DNA]</scope>
</reference>
<sequence>MNTCRLRLRPHPDIVAVVNEPESQWQEPWAYHVFCLDHLSSQFHGVFKDNKLRNLVEKAGSTWKKEEFDSYMKEMKEKNQEAWEWLDKFPPQQWALSHDVSRRRYGSMTINTIALFAVCERFPKVGMACGVMLQFGEMRDNFQESFSLSRCSLNRGHVYTEFVTLEKFTTGSVTCVVKPLERDGAFQVTTTSKKKKRTVLFRRGLSVDRSEDDSSCEIVQLNDLTCTCGEFQRSNSPCVHALAVCDKLKINPLQYVDDCYSVERYHKNYAAKFNDVPEVSAWPEATGVPRLLPPVIEPPSAKASGKGEETEDDHLEEEEEDDEEEGDEDEEEEEEEEDEEEEEEEEE</sequence>
<evidence type="ECO:0000259" key="6">
    <source>
        <dbReference type="PROSITE" id="PS50966"/>
    </source>
</evidence>
<comment type="caution">
    <text evidence="7">The sequence shown here is derived from an EMBL/GenBank/DDBJ whole genome shotgun (WGS) entry which is preliminary data.</text>
</comment>
<dbReference type="PANTHER" id="PTHR31973">
    <property type="entry name" value="POLYPROTEIN, PUTATIVE-RELATED"/>
    <property type="match status" value="1"/>
</dbReference>
<gene>
    <name evidence="7" type="ORF">MERR_LOCUS3015</name>
</gene>
<name>A0A6D2HKA8_9BRAS</name>
<feature type="compositionally biased region" description="Acidic residues" evidence="5">
    <location>
        <begin position="309"/>
        <end position="347"/>
    </location>
</feature>
<evidence type="ECO:0000256" key="5">
    <source>
        <dbReference type="SAM" id="MobiDB-lite"/>
    </source>
</evidence>
<evidence type="ECO:0000313" key="8">
    <source>
        <dbReference type="Proteomes" id="UP000467841"/>
    </source>
</evidence>
<dbReference type="PROSITE" id="PS50966">
    <property type="entry name" value="ZF_SWIM"/>
    <property type="match status" value="1"/>
</dbReference>
<dbReference type="InterPro" id="IPR007527">
    <property type="entry name" value="Znf_SWIM"/>
</dbReference>
<evidence type="ECO:0000256" key="3">
    <source>
        <dbReference type="ARBA" id="ARBA00022833"/>
    </source>
</evidence>
<dbReference type="InterPro" id="IPR016024">
    <property type="entry name" value="ARM-type_fold"/>
</dbReference>
<dbReference type="InterPro" id="IPR006564">
    <property type="entry name" value="Znf_PMZ"/>
</dbReference>
<organism evidence="7 8">
    <name type="scientific">Microthlaspi erraticum</name>
    <dbReference type="NCBI Taxonomy" id="1685480"/>
    <lineage>
        <taxon>Eukaryota</taxon>
        <taxon>Viridiplantae</taxon>
        <taxon>Streptophyta</taxon>
        <taxon>Embryophyta</taxon>
        <taxon>Tracheophyta</taxon>
        <taxon>Spermatophyta</taxon>
        <taxon>Magnoliopsida</taxon>
        <taxon>eudicotyledons</taxon>
        <taxon>Gunneridae</taxon>
        <taxon>Pentapetalae</taxon>
        <taxon>rosids</taxon>
        <taxon>malvids</taxon>
        <taxon>Brassicales</taxon>
        <taxon>Brassicaceae</taxon>
        <taxon>Coluteocarpeae</taxon>
        <taxon>Microthlaspi</taxon>
    </lineage>
</organism>
<dbReference type="Pfam" id="PF04434">
    <property type="entry name" value="SWIM"/>
    <property type="match status" value="1"/>
</dbReference>
<feature type="region of interest" description="Disordered" evidence="5">
    <location>
        <begin position="289"/>
        <end position="347"/>
    </location>
</feature>
<dbReference type="SMART" id="SM00575">
    <property type="entry name" value="ZnF_PMZ"/>
    <property type="match status" value="1"/>
</dbReference>
<dbReference type="SUPFAM" id="SSF48371">
    <property type="entry name" value="ARM repeat"/>
    <property type="match status" value="1"/>
</dbReference>
<evidence type="ECO:0000256" key="2">
    <source>
        <dbReference type="ARBA" id="ARBA00022771"/>
    </source>
</evidence>
<keyword evidence="3" id="KW-0862">Zinc</keyword>
<keyword evidence="2 4" id="KW-0863">Zinc-finger</keyword>
<accession>A0A6D2HKA8</accession>
<dbReference type="OrthoDB" id="1105837at2759"/>
<feature type="domain" description="SWIM-type" evidence="6">
    <location>
        <begin position="217"/>
        <end position="249"/>
    </location>
</feature>
<evidence type="ECO:0000256" key="4">
    <source>
        <dbReference type="PROSITE-ProRule" id="PRU00325"/>
    </source>
</evidence>
<keyword evidence="8" id="KW-1185">Reference proteome</keyword>
<evidence type="ECO:0000313" key="7">
    <source>
        <dbReference type="EMBL" id="CAA7015780.1"/>
    </source>
</evidence>
<dbReference type="AlphaFoldDB" id="A0A6D2HKA8"/>
<dbReference type="PANTHER" id="PTHR31973:SF195">
    <property type="entry name" value="MUDR FAMILY TRANSPOSASE"/>
    <property type="match status" value="1"/>
</dbReference>
<dbReference type="EMBL" id="CACVBM020000199">
    <property type="protein sequence ID" value="CAA7015780.1"/>
    <property type="molecule type" value="Genomic_DNA"/>
</dbReference>
<protein>
    <recommendedName>
        <fullName evidence="6">SWIM-type domain-containing protein</fullName>
    </recommendedName>
</protein>